<feature type="region of interest" description="Disordered" evidence="1">
    <location>
        <begin position="223"/>
        <end position="244"/>
    </location>
</feature>
<comment type="caution">
    <text evidence="2">The sequence shown here is derived from an EMBL/GenBank/DDBJ whole genome shotgun (WGS) entry which is preliminary data.</text>
</comment>
<name>A0A1J5P2J5_9ZZZZ</name>
<proteinExistence type="predicted"/>
<accession>A0A1J5P2J5</accession>
<reference evidence="2" key="1">
    <citation type="submission" date="2016-10" db="EMBL/GenBank/DDBJ databases">
        <title>Sequence of Gallionella enrichment culture.</title>
        <authorList>
            <person name="Poehlein A."/>
            <person name="Muehling M."/>
            <person name="Daniel R."/>
        </authorList>
    </citation>
    <scope>NUCLEOTIDE SEQUENCE</scope>
</reference>
<gene>
    <name evidence="2" type="ORF">GALL_531020</name>
</gene>
<protein>
    <submittedName>
        <fullName evidence="2">Uncharacterized protein</fullName>
    </submittedName>
</protein>
<dbReference type="AlphaFoldDB" id="A0A1J5P2J5"/>
<evidence type="ECO:0000313" key="2">
    <source>
        <dbReference type="EMBL" id="OIQ65342.1"/>
    </source>
</evidence>
<organism evidence="2">
    <name type="scientific">mine drainage metagenome</name>
    <dbReference type="NCBI Taxonomy" id="410659"/>
    <lineage>
        <taxon>unclassified sequences</taxon>
        <taxon>metagenomes</taxon>
        <taxon>ecological metagenomes</taxon>
    </lineage>
</organism>
<dbReference type="EMBL" id="MLJW01007409">
    <property type="protein sequence ID" value="OIQ65342.1"/>
    <property type="molecule type" value="Genomic_DNA"/>
</dbReference>
<evidence type="ECO:0000256" key="1">
    <source>
        <dbReference type="SAM" id="MobiDB-lite"/>
    </source>
</evidence>
<sequence>MDDTIPSHYRGVWRRTLLTATGVRDDSTLVLWMQTARWHADLRIPEDRPDCSGCHSLADCSRAQLLGLLRQEGFAGITTVDGAICEWHRRLDYRPTGRRDLGSMAFSPAFDAIDEVGVESDYAERWEREPQGSGAQGMAFTPDDQAPGLWLFFGPCFMRVRARRCTPMRRASPGSACRTGLPTTKSCASWPILKSRSGRSHRTRAKSCTQRCPGWKGCDSGSPFRLSPRSAQSRAGGRCVPMAA</sequence>